<protein>
    <submittedName>
        <fullName evidence="1">Fimbrillin-like</fullName>
    </submittedName>
</protein>
<dbReference type="InterPro" id="IPR025049">
    <property type="entry name" value="Mfa-like_1"/>
</dbReference>
<dbReference type="PROSITE" id="PS51257">
    <property type="entry name" value="PROKAR_LIPOPROTEIN"/>
    <property type="match status" value="1"/>
</dbReference>
<organism evidence="1 2">
    <name type="scientific">Sphingobacterium lactis</name>
    <dbReference type="NCBI Taxonomy" id="797291"/>
    <lineage>
        <taxon>Bacteria</taxon>
        <taxon>Pseudomonadati</taxon>
        <taxon>Bacteroidota</taxon>
        <taxon>Sphingobacteriia</taxon>
        <taxon>Sphingobacteriales</taxon>
        <taxon>Sphingobacteriaceae</taxon>
        <taxon>Sphingobacterium</taxon>
    </lineage>
</organism>
<dbReference type="AlphaFoldDB" id="A0A1H6CRK8"/>
<dbReference type="Pfam" id="PF13149">
    <property type="entry name" value="Mfa_like_1"/>
    <property type="match status" value="1"/>
</dbReference>
<gene>
    <name evidence="1" type="ORF">SAMN05421877_11934</name>
</gene>
<dbReference type="EMBL" id="FNUT01000019">
    <property type="protein sequence ID" value="SEG75642.1"/>
    <property type="molecule type" value="Genomic_DNA"/>
</dbReference>
<evidence type="ECO:0000313" key="1">
    <source>
        <dbReference type="EMBL" id="SEG75642.1"/>
    </source>
</evidence>
<proteinExistence type="predicted"/>
<dbReference type="Proteomes" id="UP000236731">
    <property type="component" value="Unassembled WGS sequence"/>
</dbReference>
<reference evidence="2" key="1">
    <citation type="submission" date="2016-10" db="EMBL/GenBank/DDBJ databases">
        <authorList>
            <person name="Varghese N."/>
            <person name="Submissions S."/>
        </authorList>
    </citation>
    <scope>NUCLEOTIDE SEQUENCE [LARGE SCALE GENOMIC DNA]</scope>
    <source>
        <strain evidence="2">DSM 22361</strain>
    </source>
</reference>
<keyword evidence="2" id="KW-1185">Reference proteome</keyword>
<sequence length="574" mass="64627">MIKTKTMNGTGKITLMKNTLIKIILLSVLFYSCEKESSLNNGEGEAQLNFTISTDYDYSELEKSDGKIADASRKTSSDKSIVDRQTFQFSEDIFVTTELSLSKVNNKNNSINTSVKNLSQDSKQAVVIKEPLKNKSKYKILVYLNNVYVTEKDFIHGSETTSTPIQLDAGKKYTFVAYSVNSESELPAPLNKELLTTASLAGAKGDLVYTKSDLQLVAGNNNLKLNLKHLFSELTIVASTGSFGGKIESVSGIKFSTSRISSNLKLSDGSLTYNANTEDKIITFPESSFNLAKAISNPGIIISPTVTNGRITIEKLKINGLIKPLTIENLPIEPGKKYNLNITVNAPCTQEVNIQNFNLSNGESKTFTAPPSYYGFIFDVHYLDNSLNLVINGQPLLRRNFWEERYENTGWIIPNWQWVQKVYRTEAYDFQFVDLHTDVPPLVQNIRFKSDGKRWGIKYNGSTTPEIPEIYFVKGDKDHPIFRIHIQQDGIIKLYASRKDYGPLEEVEVWTEKRGPIYNNDFKTSIRYYYQAFLNTNVVWNKTTNNTVVATQVNSGPTNMIGRAYGRQRINCAN</sequence>
<name>A0A1H6CRK8_9SPHI</name>
<evidence type="ECO:0000313" key="2">
    <source>
        <dbReference type="Proteomes" id="UP000236731"/>
    </source>
</evidence>
<accession>A0A1H6CRK8</accession>